<evidence type="ECO:0000256" key="1">
    <source>
        <dbReference type="RuleBase" id="RU363131"/>
    </source>
</evidence>
<dbReference type="PROSITE" id="PS51229">
    <property type="entry name" value="DCUN1"/>
    <property type="match status" value="1"/>
</dbReference>
<keyword evidence="4" id="KW-1185">Reference proteome</keyword>
<proteinExistence type="predicted"/>
<dbReference type="Ensembl" id="ENSOABT00000073746.1">
    <property type="protein sequence ID" value="ENSOABP00000059362.1"/>
    <property type="gene ID" value="ENSOABG00000030169.1"/>
</dbReference>
<evidence type="ECO:0000259" key="2">
    <source>
        <dbReference type="PROSITE" id="PS51229"/>
    </source>
</evidence>
<evidence type="ECO:0000313" key="4">
    <source>
        <dbReference type="Proteomes" id="UP000472276"/>
    </source>
</evidence>
<dbReference type="PANTHER" id="PTHR12281:SF10">
    <property type="entry name" value="DCN1-LIKE PROTEIN 1"/>
    <property type="match status" value="1"/>
</dbReference>
<dbReference type="GO" id="GO:0031624">
    <property type="term" value="F:ubiquitin conjugating enzyme binding"/>
    <property type="evidence" value="ECO:0007669"/>
    <property type="project" value="TreeGrafter"/>
</dbReference>
<dbReference type="InterPro" id="IPR014764">
    <property type="entry name" value="DCN-prot"/>
</dbReference>
<dbReference type="GO" id="GO:0045116">
    <property type="term" value="P:protein neddylation"/>
    <property type="evidence" value="ECO:0007669"/>
    <property type="project" value="TreeGrafter"/>
</dbReference>
<name>A0AAZ1WV70_OREAU</name>
<protein>
    <recommendedName>
        <fullName evidence="1">DCN1-like protein</fullName>
    </recommendedName>
    <alternativeName>
        <fullName evidence="1">Defective in cullin neddylation protein 1-like protein</fullName>
    </alternativeName>
</protein>
<dbReference type="Proteomes" id="UP000472276">
    <property type="component" value="Unassembled WGS sequence"/>
</dbReference>
<dbReference type="GO" id="GO:0000151">
    <property type="term" value="C:ubiquitin ligase complex"/>
    <property type="evidence" value="ECO:0007669"/>
    <property type="project" value="TreeGrafter"/>
</dbReference>
<reference evidence="3" key="3">
    <citation type="submission" date="2025-09" db="UniProtKB">
        <authorList>
            <consortium name="Ensembl"/>
        </authorList>
    </citation>
    <scope>IDENTIFICATION</scope>
</reference>
<dbReference type="GO" id="GO:0097602">
    <property type="term" value="F:cullin family protein binding"/>
    <property type="evidence" value="ECO:0007669"/>
    <property type="project" value="TreeGrafter"/>
</dbReference>
<accession>A0AAZ1WV70</accession>
<dbReference type="InterPro" id="IPR005176">
    <property type="entry name" value="PONY_dom"/>
</dbReference>
<dbReference type="GO" id="GO:0032182">
    <property type="term" value="F:ubiquitin-like protein binding"/>
    <property type="evidence" value="ECO:0007669"/>
    <property type="project" value="TreeGrafter"/>
</dbReference>
<dbReference type="Gene3D" id="1.10.238.200">
    <property type="entry name" value="Cullin, PONY binding domain"/>
    <property type="match status" value="1"/>
</dbReference>
<reference evidence="4" key="1">
    <citation type="submission" date="2020-03" db="EMBL/GenBank/DDBJ databases">
        <title>Evolution of repeat sequences and sex chromosomes of tilapia species revealed by chromosome-level genomes.</title>
        <authorList>
            <person name="Xu L."/>
            <person name="Tao W."/>
            <person name="Wang D."/>
            <person name="Zhou Q."/>
        </authorList>
    </citation>
    <scope>NUCLEOTIDE SEQUENCE [LARGE SCALE GENOMIC DNA]</scope>
    <source>
        <strain evidence="4">Israel</strain>
    </source>
</reference>
<dbReference type="AlphaFoldDB" id="A0AAZ1WV70"/>
<organism evidence="3 4">
    <name type="scientific">Oreochromis aureus</name>
    <name type="common">Israeli tilapia</name>
    <name type="synonym">Chromis aureus</name>
    <dbReference type="NCBI Taxonomy" id="47969"/>
    <lineage>
        <taxon>Eukaryota</taxon>
        <taxon>Metazoa</taxon>
        <taxon>Chordata</taxon>
        <taxon>Craniata</taxon>
        <taxon>Vertebrata</taxon>
        <taxon>Euteleostomi</taxon>
        <taxon>Actinopterygii</taxon>
        <taxon>Neopterygii</taxon>
        <taxon>Teleostei</taxon>
        <taxon>Neoteleostei</taxon>
        <taxon>Acanthomorphata</taxon>
        <taxon>Ovalentaria</taxon>
        <taxon>Cichlomorphae</taxon>
        <taxon>Cichliformes</taxon>
        <taxon>Cichlidae</taxon>
        <taxon>African cichlids</taxon>
        <taxon>Pseudocrenilabrinae</taxon>
        <taxon>Oreochromini</taxon>
        <taxon>Oreochromis</taxon>
    </lineage>
</organism>
<dbReference type="Pfam" id="PF03556">
    <property type="entry name" value="Cullin_binding"/>
    <property type="match status" value="1"/>
</dbReference>
<dbReference type="PANTHER" id="PTHR12281">
    <property type="entry name" value="RP42 RELATED"/>
    <property type="match status" value="1"/>
</dbReference>
<reference evidence="3" key="2">
    <citation type="submission" date="2025-08" db="UniProtKB">
        <authorList>
            <consortium name="Ensembl"/>
        </authorList>
    </citation>
    <scope>IDENTIFICATION</scope>
</reference>
<evidence type="ECO:0000313" key="3">
    <source>
        <dbReference type="Ensembl" id="ENSOABP00000059362.1"/>
    </source>
</evidence>
<feature type="domain" description="DCUN1" evidence="2">
    <location>
        <begin position="1"/>
        <end position="125"/>
    </location>
</feature>
<dbReference type="InterPro" id="IPR042460">
    <property type="entry name" value="DCN1-like_PONY"/>
</dbReference>
<sequence>FPLDSNSVLFCFLSFCRCDSIEKLKAQLPKIEQELKDSRKFKETSTSLHLILQRILARKVWFSGRFKFLDLWNKFLVEHHKRSIPKDTWNLLLDFSTMITDDMSNYDEEGLAWPVLIDDFVEFARPHIGTKSTYQTLIVIFKS</sequence>